<keyword evidence="2" id="KW-1185">Reference proteome</keyword>
<protein>
    <submittedName>
        <fullName evidence="1">Uncharacterized protein</fullName>
    </submittedName>
</protein>
<sequence>MTNRVTPEQLRAEAIEALRGPGDRHKELQRAVRDVKAELRPLVLEAARMEVPQTEIAAVTGLSRNTVAAWLS</sequence>
<proteinExistence type="predicted"/>
<name>A0ABT1PMW5_9ACTN</name>
<organism evidence="1 2">
    <name type="scientific">Streptantibioticus rubrisoli</name>
    <dbReference type="NCBI Taxonomy" id="1387313"/>
    <lineage>
        <taxon>Bacteria</taxon>
        <taxon>Bacillati</taxon>
        <taxon>Actinomycetota</taxon>
        <taxon>Actinomycetes</taxon>
        <taxon>Kitasatosporales</taxon>
        <taxon>Streptomycetaceae</taxon>
        <taxon>Streptantibioticus</taxon>
    </lineage>
</organism>
<accession>A0ABT1PMW5</accession>
<dbReference type="RefSeq" id="WP_255932933.1">
    <property type="nucleotide sequence ID" value="NZ_JANFNH010000089.1"/>
</dbReference>
<dbReference type="EMBL" id="JANFNH010000089">
    <property type="protein sequence ID" value="MCQ4046697.1"/>
    <property type="molecule type" value="Genomic_DNA"/>
</dbReference>
<evidence type="ECO:0000313" key="1">
    <source>
        <dbReference type="EMBL" id="MCQ4046697.1"/>
    </source>
</evidence>
<gene>
    <name evidence="1" type="ORF">NON19_32755</name>
</gene>
<evidence type="ECO:0000313" key="2">
    <source>
        <dbReference type="Proteomes" id="UP001206206"/>
    </source>
</evidence>
<dbReference type="Proteomes" id="UP001206206">
    <property type="component" value="Unassembled WGS sequence"/>
</dbReference>
<comment type="caution">
    <text evidence="1">The sequence shown here is derived from an EMBL/GenBank/DDBJ whole genome shotgun (WGS) entry which is preliminary data.</text>
</comment>
<reference evidence="1 2" key="1">
    <citation type="submission" date="2022-06" db="EMBL/GenBank/DDBJ databases">
        <title>Draft genome sequence of type strain Streptomyces rubrisoli DSM 42083.</title>
        <authorList>
            <person name="Duangmal K."/>
            <person name="Klaysubun C."/>
        </authorList>
    </citation>
    <scope>NUCLEOTIDE SEQUENCE [LARGE SCALE GENOMIC DNA]</scope>
    <source>
        <strain evidence="1 2">DSM 42083</strain>
    </source>
</reference>